<protein>
    <submittedName>
        <fullName evidence="2">Uncharacterized protein</fullName>
    </submittedName>
</protein>
<dbReference type="EMBL" id="GGEC01091848">
    <property type="protein sequence ID" value="MBX72332.1"/>
    <property type="molecule type" value="Transcribed_RNA"/>
</dbReference>
<evidence type="ECO:0000313" key="2">
    <source>
        <dbReference type="EMBL" id="MBX72332.1"/>
    </source>
</evidence>
<proteinExistence type="predicted"/>
<dbReference type="AlphaFoldDB" id="A0A2P2QZA8"/>
<accession>A0A2P2QZA8</accession>
<sequence>MISATFMKADGGNELNISPFTLQVLMIIYLVGGQATHYTNLAMND</sequence>
<keyword evidence="1" id="KW-1133">Transmembrane helix</keyword>
<reference evidence="2" key="1">
    <citation type="submission" date="2018-02" db="EMBL/GenBank/DDBJ databases">
        <title>Rhizophora mucronata_Transcriptome.</title>
        <authorList>
            <person name="Meera S.P."/>
            <person name="Sreeshan A."/>
            <person name="Augustine A."/>
        </authorList>
    </citation>
    <scope>NUCLEOTIDE SEQUENCE</scope>
    <source>
        <tissue evidence="2">Leaf</tissue>
    </source>
</reference>
<feature type="transmembrane region" description="Helical" evidence="1">
    <location>
        <begin position="20"/>
        <end position="39"/>
    </location>
</feature>
<keyword evidence="1" id="KW-0812">Transmembrane</keyword>
<keyword evidence="1" id="KW-0472">Membrane</keyword>
<name>A0A2P2QZA8_RHIMU</name>
<evidence type="ECO:0000256" key="1">
    <source>
        <dbReference type="SAM" id="Phobius"/>
    </source>
</evidence>
<organism evidence="2">
    <name type="scientific">Rhizophora mucronata</name>
    <name type="common">Asiatic mangrove</name>
    <dbReference type="NCBI Taxonomy" id="61149"/>
    <lineage>
        <taxon>Eukaryota</taxon>
        <taxon>Viridiplantae</taxon>
        <taxon>Streptophyta</taxon>
        <taxon>Embryophyta</taxon>
        <taxon>Tracheophyta</taxon>
        <taxon>Spermatophyta</taxon>
        <taxon>Magnoliopsida</taxon>
        <taxon>eudicotyledons</taxon>
        <taxon>Gunneridae</taxon>
        <taxon>Pentapetalae</taxon>
        <taxon>rosids</taxon>
        <taxon>fabids</taxon>
        <taxon>Malpighiales</taxon>
        <taxon>Rhizophoraceae</taxon>
        <taxon>Rhizophora</taxon>
    </lineage>
</organism>